<reference evidence="5 6" key="1">
    <citation type="submission" date="2018-10" db="EMBL/GenBank/DDBJ databases">
        <authorList>
            <person name="Ekblom R."/>
            <person name="Jareborg N."/>
        </authorList>
    </citation>
    <scope>NUCLEOTIDE SEQUENCE [LARGE SCALE GENOMIC DNA]</scope>
    <source>
        <tissue evidence="5">Muscle</tissue>
    </source>
</reference>
<dbReference type="GO" id="GO:0005840">
    <property type="term" value="C:ribosome"/>
    <property type="evidence" value="ECO:0007669"/>
    <property type="project" value="UniProtKB-KW"/>
</dbReference>
<evidence type="ECO:0000313" key="6">
    <source>
        <dbReference type="Proteomes" id="UP000269945"/>
    </source>
</evidence>
<evidence type="ECO:0000256" key="2">
    <source>
        <dbReference type="ARBA" id="ARBA00022980"/>
    </source>
</evidence>
<keyword evidence="2" id="KW-0689">Ribosomal protein</keyword>
<evidence type="ECO:0000313" key="5">
    <source>
        <dbReference type="EMBL" id="VCW78207.1"/>
    </source>
</evidence>
<dbReference type="Gene3D" id="3.30.1370.30">
    <property type="match status" value="1"/>
</dbReference>
<dbReference type="SUPFAM" id="SSF56047">
    <property type="entry name" value="Ribosomal protein S8"/>
    <property type="match status" value="1"/>
</dbReference>
<dbReference type="FunFam" id="3.30.1490.10:FF:000002">
    <property type="entry name" value="40S ribosomal protein S15a"/>
    <property type="match status" value="1"/>
</dbReference>
<dbReference type="AlphaFoldDB" id="A0A9X9LPB0"/>
<sequence>MLSRSLTVPRREAKVGLIRPYSKVNIPFLTVITKQEFEITADHQAENIVVNLTGRLNLCGVINPRFSVQLKDLEKWQNNLLPSYQFGFIVLTTSAGFMNREEAR</sequence>
<dbReference type="Proteomes" id="UP000269945">
    <property type="component" value="Unassembled WGS sequence"/>
</dbReference>
<keyword evidence="6" id="KW-1185">Reference proteome</keyword>
<dbReference type="EMBL" id="CYRY02010104">
    <property type="protein sequence ID" value="VCW78207.1"/>
    <property type="molecule type" value="Genomic_DNA"/>
</dbReference>
<dbReference type="GO" id="GO:0006412">
    <property type="term" value="P:translation"/>
    <property type="evidence" value="ECO:0007669"/>
    <property type="project" value="InterPro"/>
</dbReference>
<comment type="caution">
    <text evidence="5">The sequence shown here is derived from an EMBL/GenBank/DDBJ whole genome shotgun (WGS) entry which is preliminary data.</text>
</comment>
<proteinExistence type="inferred from homology"/>
<dbReference type="Gene3D" id="3.30.1490.10">
    <property type="match status" value="1"/>
</dbReference>
<name>A0A9X9LPB0_GULGU</name>
<evidence type="ECO:0000256" key="1">
    <source>
        <dbReference type="ARBA" id="ARBA00006471"/>
    </source>
</evidence>
<dbReference type="PANTHER" id="PTHR11758">
    <property type="entry name" value="40S RIBOSOMAL PROTEIN S15A"/>
    <property type="match status" value="1"/>
</dbReference>
<organism evidence="5 6">
    <name type="scientific">Gulo gulo</name>
    <name type="common">Wolverine</name>
    <name type="synonym">Gluton</name>
    <dbReference type="NCBI Taxonomy" id="48420"/>
    <lineage>
        <taxon>Eukaryota</taxon>
        <taxon>Metazoa</taxon>
        <taxon>Chordata</taxon>
        <taxon>Craniata</taxon>
        <taxon>Vertebrata</taxon>
        <taxon>Euteleostomi</taxon>
        <taxon>Mammalia</taxon>
        <taxon>Eutheria</taxon>
        <taxon>Laurasiatheria</taxon>
        <taxon>Carnivora</taxon>
        <taxon>Caniformia</taxon>
        <taxon>Musteloidea</taxon>
        <taxon>Mustelidae</taxon>
        <taxon>Guloninae</taxon>
        <taxon>Gulo</taxon>
    </lineage>
</organism>
<dbReference type="GO" id="GO:0003735">
    <property type="term" value="F:structural constituent of ribosome"/>
    <property type="evidence" value="ECO:0007669"/>
    <property type="project" value="InterPro"/>
</dbReference>
<evidence type="ECO:0000256" key="4">
    <source>
        <dbReference type="ARBA" id="ARBA00035422"/>
    </source>
</evidence>
<dbReference type="InterPro" id="IPR000630">
    <property type="entry name" value="Ribosomal_uS8"/>
</dbReference>
<keyword evidence="3" id="KW-0687">Ribonucleoprotein</keyword>
<dbReference type="InterPro" id="IPR035987">
    <property type="entry name" value="Ribosomal_uS8_sf"/>
</dbReference>
<accession>A0A9X9LPB0</accession>
<dbReference type="GO" id="GO:1990904">
    <property type="term" value="C:ribonucleoprotein complex"/>
    <property type="evidence" value="ECO:0007669"/>
    <property type="project" value="UniProtKB-KW"/>
</dbReference>
<comment type="similarity">
    <text evidence="1">Belongs to the universal ribosomal protein uS8 family.</text>
</comment>
<gene>
    <name evidence="5" type="ORF">BN2614_LOCUS2</name>
</gene>
<evidence type="ECO:0000256" key="3">
    <source>
        <dbReference type="ARBA" id="ARBA00023274"/>
    </source>
</evidence>
<protein>
    <recommendedName>
        <fullName evidence="4">40S ribosomal protein S15a</fullName>
    </recommendedName>
</protein>